<organism evidence="1 2">
    <name type="scientific">Nonomuraea dietziae</name>
    <dbReference type="NCBI Taxonomy" id="65515"/>
    <lineage>
        <taxon>Bacteria</taxon>
        <taxon>Bacillati</taxon>
        <taxon>Actinomycetota</taxon>
        <taxon>Actinomycetes</taxon>
        <taxon>Streptosporangiales</taxon>
        <taxon>Streptosporangiaceae</taxon>
        <taxon>Nonomuraea</taxon>
    </lineage>
</organism>
<proteinExistence type="predicted"/>
<dbReference type="GeneID" id="95394015"/>
<evidence type="ECO:0000313" key="2">
    <source>
        <dbReference type="Proteomes" id="UP000579945"/>
    </source>
</evidence>
<sequence length="191" mass="20639">MTHDRVGSIHHLATEPGAPVEDYAWFVEACAEESDGFSATFVRGLSAEEALRRLGATPGDVSGDWGIGAWAASGGTVLVDYGYAELPEALSRGTEAATVFAAFGEEDFVYTVNGVVATRFELYLPHWRQGGDPDRLLAHMRELGMPEEEAPDYFQIRITRALALAERATSVHLSPAHHAVPAIVGSVDHLY</sequence>
<comment type="caution">
    <text evidence="1">The sequence shown here is derived from an EMBL/GenBank/DDBJ whole genome shotgun (WGS) entry which is preliminary data.</text>
</comment>
<dbReference type="AlphaFoldDB" id="A0A7W5YBE4"/>
<dbReference type="InterPro" id="IPR045592">
    <property type="entry name" value="DUF6461"/>
</dbReference>
<dbReference type="Pfam" id="PF20062">
    <property type="entry name" value="DUF6461"/>
    <property type="match status" value="2"/>
</dbReference>
<evidence type="ECO:0000313" key="1">
    <source>
        <dbReference type="EMBL" id="MBB3731958.1"/>
    </source>
</evidence>
<protein>
    <submittedName>
        <fullName evidence="1">Uncharacterized protein</fullName>
    </submittedName>
</protein>
<keyword evidence="2" id="KW-1185">Reference proteome</keyword>
<dbReference type="RefSeq" id="WP_183658620.1">
    <property type="nucleotide sequence ID" value="NZ_JACIBV010000001.1"/>
</dbReference>
<dbReference type="EMBL" id="JACIBV010000001">
    <property type="protein sequence ID" value="MBB3731958.1"/>
    <property type="molecule type" value="Genomic_DNA"/>
</dbReference>
<accession>A0A7W5YBE4</accession>
<dbReference type="Proteomes" id="UP000579945">
    <property type="component" value="Unassembled WGS sequence"/>
</dbReference>
<gene>
    <name evidence="1" type="ORF">FHR33_007818</name>
</gene>
<name>A0A7W5YBE4_9ACTN</name>
<reference evidence="1 2" key="1">
    <citation type="submission" date="2020-08" db="EMBL/GenBank/DDBJ databases">
        <title>Sequencing the genomes of 1000 actinobacteria strains.</title>
        <authorList>
            <person name="Klenk H.-P."/>
        </authorList>
    </citation>
    <scope>NUCLEOTIDE SEQUENCE [LARGE SCALE GENOMIC DNA]</scope>
    <source>
        <strain evidence="1 2">DSM 44320</strain>
    </source>
</reference>